<name>A0ABT9VNY8_9BACI</name>
<dbReference type="CDD" id="cd00077">
    <property type="entry name" value="HDc"/>
    <property type="match status" value="1"/>
</dbReference>
<feature type="transmembrane region" description="Helical" evidence="1">
    <location>
        <begin position="87"/>
        <end position="104"/>
    </location>
</feature>
<dbReference type="Pfam" id="PF20971">
    <property type="entry name" value="MASE12"/>
    <property type="match status" value="1"/>
</dbReference>
<dbReference type="SUPFAM" id="SSF109604">
    <property type="entry name" value="HD-domain/PDEase-like"/>
    <property type="match status" value="1"/>
</dbReference>
<proteinExistence type="predicted"/>
<dbReference type="EMBL" id="JAUSTR010000005">
    <property type="protein sequence ID" value="MDQ0162691.1"/>
    <property type="molecule type" value="Genomic_DNA"/>
</dbReference>
<dbReference type="RefSeq" id="WP_419152038.1">
    <property type="nucleotide sequence ID" value="NZ_JAUSTR010000005.1"/>
</dbReference>
<evidence type="ECO:0000259" key="2">
    <source>
        <dbReference type="PROSITE" id="PS51832"/>
    </source>
</evidence>
<dbReference type="PROSITE" id="PS51832">
    <property type="entry name" value="HD_GYP"/>
    <property type="match status" value="1"/>
</dbReference>
<comment type="caution">
    <text evidence="3">The sequence shown here is derived from an EMBL/GenBank/DDBJ whole genome shotgun (WGS) entry which is preliminary data.</text>
</comment>
<dbReference type="Gene3D" id="1.10.3210.10">
    <property type="entry name" value="Hypothetical protein af1432"/>
    <property type="match status" value="1"/>
</dbReference>
<feature type="domain" description="HD-GYP" evidence="2">
    <location>
        <begin position="188"/>
        <end position="386"/>
    </location>
</feature>
<sequence>MKKEMIGSALIREEQRSIKLFLWIFYTISIAFDIFYYYFLPIYSHSDGIGFPKDGLGFWIYLFLFALLPVAVYYIKNQNPFPVKYLYFISYVVINIINDMMIYADSDLKYESGNVVEVFFILFSPIFVNKRYFQLVFLGLIVKYCIIGLVLQTAVVFLPIVLLVVLSIVAFILLNRFQGYVNTVSETYDQQLKKMVKGLIAILELKDPYTRGHSERVAEYALILANATKKFSKKELKAFNYSCLLHDIGKVHIPDQILTKPARLTNEEYEIIKTHPVVGAEAIKNVEGLSQYIDIDIIRYHHERWDGKGYPDQLAGDRIPLVARITAIADAFDAMTSSRSYRKALPLDEAYKRVIEGKGTQFDPRLVELFQEVYPQWVEVYNRYPWHENSKIISLKDGLLS</sequence>
<evidence type="ECO:0000256" key="1">
    <source>
        <dbReference type="SAM" id="Phobius"/>
    </source>
</evidence>
<evidence type="ECO:0000313" key="3">
    <source>
        <dbReference type="EMBL" id="MDQ0162691.1"/>
    </source>
</evidence>
<dbReference type="InterPro" id="IPR037522">
    <property type="entry name" value="HD_GYP_dom"/>
</dbReference>
<organism evidence="3 4">
    <name type="scientific">Aeribacillus alveayuensis</name>
    <dbReference type="NCBI Taxonomy" id="279215"/>
    <lineage>
        <taxon>Bacteria</taxon>
        <taxon>Bacillati</taxon>
        <taxon>Bacillota</taxon>
        <taxon>Bacilli</taxon>
        <taxon>Bacillales</taxon>
        <taxon>Bacillaceae</taxon>
        <taxon>Aeribacillus</taxon>
    </lineage>
</organism>
<feature type="transmembrane region" description="Helical" evidence="1">
    <location>
        <begin position="20"/>
        <end position="38"/>
    </location>
</feature>
<accession>A0ABT9VNY8</accession>
<feature type="transmembrane region" description="Helical" evidence="1">
    <location>
        <begin position="58"/>
        <end position="75"/>
    </location>
</feature>
<dbReference type="SMART" id="SM00471">
    <property type="entry name" value="HDc"/>
    <property type="match status" value="1"/>
</dbReference>
<protein>
    <submittedName>
        <fullName evidence="3">HD superfamily phosphodiesterase</fullName>
    </submittedName>
</protein>
<keyword evidence="1" id="KW-0812">Transmembrane</keyword>
<gene>
    <name evidence="3" type="ORF">J2S06_001768</name>
</gene>
<keyword evidence="4" id="KW-1185">Reference proteome</keyword>
<evidence type="ECO:0000313" key="4">
    <source>
        <dbReference type="Proteomes" id="UP001225646"/>
    </source>
</evidence>
<dbReference type="InterPro" id="IPR048436">
    <property type="entry name" value="MASE12"/>
</dbReference>
<dbReference type="InterPro" id="IPR003607">
    <property type="entry name" value="HD/PDEase_dom"/>
</dbReference>
<feature type="transmembrane region" description="Helical" evidence="1">
    <location>
        <begin position="157"/>
        <end position="174"/>
    </location>
</feature>
<reference evidence="3 4" key="1">
    <citation type="submission" date="2023-07" db="EMBL/GenBank/DDBJ databases">
        <title>Genomic Encyclopedia of Type Strains, Phase IV (KMG-IV): sequencing the most valuable type-strain genomes for metagenomic binning, comparative biology and taxonomic classification.</title>
        <authorList>
            <person name="Goeker M."/>
        </authorList>
    </citation>
    <scope>NUCLEOTIDE SEQUENCE [LARGE SCALE GENOMIC DNA]</scope>
    <source>
        <strain evidence="3 4">DSM 19092</strain>
    </source>
</reference>
<dbReference type="PANTHER" id="PTHR43155">
    <property type="entry name" value="CYCLIC DI-GMP PHOSPHODIESTERASE PA4108-RELATED"/>
    <property type="match status" value="1"/>
</dbReference>
<dbReference type="Proteomes" id="UP001225646">
    <property type="component" value="Unassembled WGS sequence"/>
</dbReference>
<keyword evidence="1" id="KW-1133">Transmembrane helix</keyword>
<keyword evidence="1" id="KW-0472">Membrane</keyword>
<dbReference type="Pfam" id="PF13487">
    <property type="entry name" value="HD_5"/>
    <property type="match status" value="1"/>
</dbReference>